<evidence type="ECO:0000256" key="1">
    <source>
        <dbReference type="SAM" id="Phobius"/>
    </source>
</evidence>
<accession>A0A7Y0EG29</accession>
<protein>
    <recommendedName>
        <fullName evidence="4">DUF3021 domain-containing protein</fullName>
    </recommendedName>
</protein>
<keyword evidence="1" id="KW-1133">Transmembrane helix</keyword>
<name>A0A7Y0EG29_9CLOT</name>
<keyword evidence="3" id="KW-1185">Reference proteome</keyword>
<feature type="transmembrane region" description="Helical" evidence="1">
    <location>
        <begin position="36"/>
        <end position="62"/>
    </location>
</feature>
<keyword evidence="1" id="KW-0472">Membrane</keyword>
<dbReference type="Proteomes" id="UP000537131">
    <property type="component" value="Unassembled WGS sequence"/>
</dbReference>
<comment type="caution">
    <text evidence="2">The sequence shown here is derived from an EMBL/GenBank/DDBJ whole genome shotgun (WGS) entry which is preliminary data.</text>
</comment>
<keyword evidence="1" id="KW-0812">Transmembrane</keyword>
<feature type="transmembrane region" description="Helical" evidence="1">
    <location>
        <begin position="12"/>
        <end position="30"/>
    </location>
</feature>
<dbReference type="AlphaFoldDB" id="A0A7Y0EG29"/>
<evidence type="ECO:0000313" key="3">
    <source>
        <dbReference type="Proteomes" id="UP000537131"/>
    </source>
</evidence>
<dbReference type="RefSeq" id="WP_169297389.1">
    <property type="nucleotide sequence ID" value="NZ_JABBNI010000014.1"/>
</dbReference>
<feature type="transmembrane region" description="Helical" evidence="1">
    <location>
        <begin position="69"/>
        <end position="93"/>
    </location>
</feature>
<sequence length="147" mass="16577">MKKNLKDFLFNLLVSSLIGLFVGMVEIIIRNMNNEVIVTLISDSLIGGVIGTISMITFIYIFQMKEIDVRIAFIAVFMIIGIISSVPSIYFYLVENINISILNLMSILISAEFLGMSLCYYSYKKSSELNSKLISKKKQFSEKSSDS</sequence>
<gene>
    <name evidence="2" type="ORF">HBE96_08805</name>
</gene>
<reference evidence="2 3" key="1">
    <citation type="submission" date="2020-06" db="EMBL/GenBank/DDBJ databases">
        <title>Complete Genome Sequence of Clostridium muelleri sp. nov. P21T, an Acid-Alcohol Producing Acetogen Isolated from Old Hay.</title>
        <authorList>
            <person name="Duncan K.E."/>
            <person name="Tanner R.S."/>
        </authorList>
    </citation>
    <scope>NUCLEOTIDE SEQUENCE [LARGE SCALE GENOMIC DNA]</scope>
    <source>
        <strain evidence="2 3">P21</strain>
    </source>
</reference>
<feature type="transmembrane region" description="Helical" evidence="1">
    <location>
        <begin position="99"/>
        <end position="123"/>
    </location>
</feature>
<organism evidence="2 3">
    <name type="scientific">Clostridium muellerianum</name>
    <dbReference type="NCBI Taxonomy" id="2716538"/>
    <lineage>
        <taxon>Bacteria</taxon>
        <taxon>Bacillati</taxon>
        <taxon>Bacillota</taxon>
        <taxon>Clostridia</taxon>
        <taxon>Eubacteriales</taxon>
        <taxon>Clostridiaceae</taxon>
        <taxon>Clostridium</taxon>
    </lineage>
</organism>
<evidence type="ECO:0000313" key="2">
    <source>
        <dbReference type="EMBL" id="NMM62795.1"/>
    </source>
</evidence>
<evidence type="ECO:0008006" key="4">
    <source>
        <dbReference type="Google" id="ProtNLM"/>
    </source>
</evidence>
<proteinExistence type="predicted"/>
<dbReference type="EMBL" id="JABBNI010000014">
    <property type="protein sequence ID" value="NMM62795.1"/>
    <property type="molecule type" value="Genomic_DNA"/>
</dbReference>